<feature type="transmembrane region" description="Helical" evidence="1">
    <location>
        <begin position="36"/>
        <end position="55"/>
    </location>
</feature>
<feature type="transmembrane region" description="Helical" evidence="1">
    <location>
        <begin position="61"/>
        <end position="81"/>
    </location>
</feature>
<evidence type="ECO:0000313" key="2">
    <source>
        <dbReference type="EMBL" id="TYT74668.1"/>
    </source>
</evidence>
<keyword evidence="1" id="KW-1133">Transmembrane helix</keyword>
<keyword evidence="1" id="KW-0472">Membrane</keyword>
<dbReference type="Proteomes" id="UP000321899">
    <property type="component" value="Unassembled WGS sequence"/>
</dbReference>
<organism evidence="2 3">
    <name type="scientific">Desulfobotulus mexicanus</name>
    <dbReference type="NCBI Taxonomy" id="2586642"/>
    <lineage>
        <taxon>Bacteria</taxon>
        <taxon>Pseudomonadati</taxon>
        <taxon>Thermodesulfobacteriota</taxon>
        <taxon>Desulfobacteria</taxon>
        <taxon>Desulfobacterales</taxon>
        <taxon>Desulfobacteraceae</taxon>
        <taxon>Desulfobotulus</taxon>
    </lineage>
</organism>
<evidence type="ECO:0000256" key="1">
    <source>
        <dbReference type="SAM" id="Phobius"/>
    </source>
</evidence>
<protein>
    <submittedName>
        <fullName evidence="2">Uncharacterized protein</fullName>
    </submittedName>
</protein>
<name>A0A5Q4VCH6_9BACT</name>
<evidence type="ECO:0000313" key="3">
    <source>
        <dbReference type="Proteomes" id="UP000321899"/>
    </source>
</evidence>
<keyword evidence="3" id="KW-1185">Reference proteome</keyword>
<comment type="caution">
    <text evidence="2">The sequence shown here is derived from an EMBL/GenBank/DDBJ whole genome shotgun (WGS) entry which is preliminary data.</text>
</comment>
<sequence length="88" mass="10391">MFKLLYVRSLTLPAMNRGRFVGGVRKFRLLRMRIGFPSRLPLWLLILLVLILLLLLRYLLFLFFVFILFPAFVSQCVLLSFNSSFCCK</sequence>
<dbReference type="EMBL" id="VDMB01000009">
    <property type="protein sequence ID" value="TYT74668.1"/>
    <property type="molecule type" value="Genomic_DNA"/>
</dbReference>
<accession>A0A5Q4VCH6</accession>
<dbReference type="AlphaFoldDB" id="A0A5Q4VCH6"/>
<keyword evidence="1" id="KW-0812">Transmembrane</keyword>
<reference evidence="2 3" key="1">
    <citation type="submission" date="2019-06" db="EMBL/GenBank/DDBJ databases">
        <title>Desulfobotulus mexicanus sp. nov., a novel sulfate-reducing bacterium isolated from the sediment of an alkaline crater lake in Mexico.</title>
        <authorList>
            <person name="Hirschler-Rea A."/>
        </authorList>
    </citation>
    <scope>NUCLEOTIDE SEQUENCE [LARGE SCALE GENOMIC DNA]</scope>
    <source>
        <strain evidence="2 3">PAR22N</strain>
    </source>
</reference>
<gene>
    <name evidence="2" type="ORF">FIM25_08725</name>
</gene>
<proteinExistence type="predicted"/>